<dbReference type="GO" id="GO:0005886">
    <property type="term" value="C:plasma membrane"/>
    <property type="evidence" value="ECO:0007669"/>
    <property type="project" value="UniProtKB-SubCell"/>
</dbReference>
<keyword evidence="5 6" id="KW-0472">Membrane</keyword>
<evidence type="ECO:0000256" key="2">
    <source>
        <dbReference type="ARBA" id="ARBA00022475"/>
    </source>
</evidence>
<protein>
    <submittedName>
        <fullName evidence="8">Membrane protein YdfJ</fullName>
    </submittedName>
</protein>
<evidence type="ECO:0000313" key="10">
    <source>
        <dbReference type="EMBL" id="MBB6496282.1"/>
    </source>
</evidence>
<feature type="transmembrane region" description="Helical" evidence="6">
    <location>
        <begin position="267"/>
        <end position="285"/>
    </location>
</feature>
<dbReference type="Proteomes" id="UP000239462">
    <property type="component" value="Chromosome"/>
</dbReference>
<evidence type="ECO:0000256" key="1">
    <source>
        <dbReference type="ARBA" id="ARBA00004651"/>
    </source>
</evidence>
<organism evidence="8 11">
    <name type="scientific">Methanococcus maripaludis</name>
    <name type="common">Methanococcus deltae</name>
    <dbReference type="NCBI Taxonomy" id="39152"/>
    <lineage>
        <taxon>Archaea</taxon>
        <taxon>Methanobacteriati</taxon>
        <taxon>Methanobacteriota</taxon>
        <taxon>Methanomada group</taxon>
        <taxon>Methanococci</taxon>
        <taxon>Methanococcales</taxon>
        <taxon>Methanococcaceae</taxon>
        <taxon>Methanococcus</taxon>
    </lineage>
</organism>
<dbReference type="KEGG" id="mmad:MMJJ_18320"/>
<feature type="domain" description="SSD" evidence="7">
    <location>
        <begin position="240"/>
        <end position="366"/>
    </location>
</feature>
<evidence type="ECO:0000259" key="7">
    <source>
        <dbReference type="PROSITE" id="PS50156"/>
    </source>
</evidence>
<dbReference type="Proteomes" id="UP000567099">
    <property type="component" value="Unassembled WGS sequence"/>
</dbReference>
<reference evidence="8" key="2">
    <citation type="submission" date="2018-02" db="EMBL/GenBank/DDBJ databases">
        <title>Complete genome sequence of the Methanococcus maripaludis type strain JJ (DSM 2067), a model for selenoprotein synthesis in Archaea.</title>
        <authorList>
            <person name="Poehlein A."/>
            <person name="Heym D."/>
            <person name="Quitzke V."/>
            <person name="Fersch J."/>
            <person name="Daniel R."/>
            <person name="Rother M."/>
        </authorList>
    </citation>
    <scope>NUCLEOTIDE SEQUENCE [LARGE SCALE GENOMIC DNA]</scope>
    <source>
        <strain evidence="8">DSM 2067</strain>
    </source>
</reference>
<evidence type="ECO:0000313" key="13">
    <source>
        <dbReference type="Proteomes" id="UP000590564"/>
    </source>
</evidence>
<reference evidence="10 13" key="3">
    <citation type="submission" date="2020-08" db="EMBL/GenBank/DDBJ databases">
        <title>Genomic Encyclopedia of Type Strains, Phase IV (KMG-V): Genome sequencing to study the core and pangenomes of soil and plant-associated prokaryotes.</title>
        <authorList>
            <person name="Whitman W."/>
        </authorList>
    </citation>
    <scope>NUCLEOTIDE SEQUENCE [LARGE SCALE GENOMIC DNA]</scope>
    <source>
        <strain evidence="9 12">C13</strain>
        <strain evidence="10 13">D1</strain>
    </source>
</reference>
<evidence type="ECO:0000313" key="11">
    <source>
        <dbReference type="Proteomes" id="UP000239462"/>
    </source>
</evidence>
<comment type="subcellular location">
    <subcellularLocation>
        <location evidence="1">Cell membrane</location>
        <topology evidence="1">Multi-pass membrane protein</topology>
    </subcellularLocation>
</comment>
<dbReference type="InterPro" id="IPR050545">
    <property type="entry name" value="Mycobact_MmpL"/>
</dbReference>
<reference evidence="11" key="1">
    <citation type="journal article" date="2018" name="Genome Announc.">
        <title>Complete Genome Sequence of the Methanococcus maripaludis Type Strain JJ (DSM 2067), a Model for Selenoprotein Synthesis in Archaea.</title>
        <authorList>
            <person name="Poehlein A."/>
            <person name="Heym D."/>
            <person name="Quitzke V."/>
            <person name="Fersch J."/>
            <person name="Daniel R."/>
            <person name="Rother M."/>
        </authorList>
    </citation>
    <scope>NUCLEOTIDE SEQUENCE [LARGE SCALE GENOMIC DNA]</scope>
    <source>
        <strain evidence="11">DSM 2067</strain>
    </source>
</reference>
<dbReference type="GeneID" id="36102914"/>
<gene>
    <name evidence="8" type="primary">ydfJ</name>
    <name evidence="9" type="ORF">HNP94_000712</name>
    <name evidence="10" type="ORF">HNP96_000303</name>
    <name evidence="8" type="ORF">MMJJ_18320</name>
</gene>
<sequence length="388" mass="42157">MKAEKILQKIAEASERHPLKVVAVVIVLTIFMAFLATGIESQTDYEKMVPQDDPVIVALNEIRDEFGGTETIMLGVKLVPSDSSEKVTDIRDPRVLDLVDFLEQDIGSMDMITSVSSRADVLKAYNNDVIPNDIATVKTIYQNLPESSRDGIFNNDYSMVVVYATTDAGTDDKKILVKDINSRLDEAPIPPGVEVITTGTPALSELLKRMMDESQAVTGLASLLAIFTILLLYFRNIVKSVLPLIPVVVAVIWAAGSMAIFKIPMDTATSVMGSLLLGLGIDYGVHLFHRYEEELGDGKSMDEAINIAVVSTGSAVLVTTATTMAGFAALTIAPLSMMANMGKVCTLGIFFCMAAVICLLPPLIVIEERYTRPFLKKLTLKLKGESNE</sequence>
<feature type="transmembrane region" description="Helical" evidence="6">
    <location>
        <begin position="305"/>
        <end position="335"/>
    </location>
</feature>
<feature type="transmembrane region" description="Helical" evidence="6">
    <location>
        <begin position="21"/>
        <end position="39"/>
    </location>
</feature>
<dbReference type="AlphaFoldDB" id="A0A2L1CCV6"/>
<dbReference type="Proteomes" id="UP000590564">
    <property type="component" value="Unassembled WGS sequence"/>
</dbReference>
<feature type="transmembrane region" description="Helical" evidence="6">
    <location>
        <begin position="241"/>
        <end position="261"/>
    </location>
</feature>
<keyword evidence="4 6" id="KW-1133">Transmembrane helix</keyword>
<keyword evidence="3 6" id="KW-0812">Transmembrane</keyword>
<evidence type="ECO:0000256" key="4">
    <source>
        <dbReference type="ARBA" id="ARBA00022989"/>
    </source>
</evidence>
<evidence type="ECO:0000313" key="9">
    <source>
        <dbReference type="EMBL" id="MBA2863712.1"/>
    </source>
</evidence>
<evidence type="ECO:0000256" key="6">
    <source>
        <dbReference type="SAM" id="Phobius"/>
    </source>
</evidence>
<proteinExistence type="predicted"/>
<dbReference type="Gene3D" id="1.20.1640.10">
    <property type="entry name" value="Multidrug efflux transporter AcrB transmembrane domain"/>
    <property type="match status" value="1"/>
</dbReference>
<dbReference type="SUPFAM" id="SSF82866">
    <property type="entry name" value="Multidrug efflux transporter AcrB transmembrane domain"/>
    <property type="match status" value="1"/>
</dbReference>
<dbReference type="PROSITE" id="PS50156">
    <property type="entry name" value="SSD"/>
    <property type="match status" value="1"/>
</dbReference>
<dbReference type="InterPro" id="IPR004869">
    <property type="entry name" value="MMPL_dom"/>
</dbReference>
<keyword evidence="2" id="KW-1003">Cell membrane</keyword>
<dbReference type="InterPro" id="IPR000731">
    <property type="entry name" value="SSD"/>
</dbReference>
<dbReference type="EMBL" id="JACHED010000001">
    <property type="protein sequence ID" value="MBB6496282.1"/>
    <property type="molecule type" value="Genomic_DNA"/>
</dbReference>
<feature type="transmembrane region" description="Helical" evidence="6">
    <location>
        <begin position="347"/>
        <end position="366"/>
    </location>
</feature>
<dbReference type="PANTHER" id="PTHR33406">
    <property type="entry name" value="MEMBRANE PROTEIN MJ1562-RELATED"/>
    <property type="match status" value="1"/>
</dbReference>
<evidence type="ECO:0000313" key="12">
    <source>
        <dbReference type="Proteomes" id="UP000567099"/>
    </source>
</evidence>
<accession>A0A2L1CCV6</accession>
<dbReference type="EMBL" id="CP026606">
    <property type="protein sequence ID" value="AVB77202.1"/>
    <property type="molecule type" value="Genomic_DNA"/>
</dbReference>
<name>A0A2L1CCV6_METMI</name>
<feature type="transmembrane region" description="Helical" evidence="6">
    <location>
        <begin position="216"/>
        <end position="234"/>
    </location>
</feature>
<evidence type="ECO:0000256" key="3">
    <source>
        <dbReference type="ARBA" id="ARBA00022692"/>
    </source>
</evidence>
<dbReference type="RefSeq" id="WP_104838542.1">
    <property type="nucleotide sequence ID" value="NZ_CP026606.1"/>
</dbReference>
<dbReference type="EMBL" id="JACDUO010000001">
    <property type="protein sequence ID" value="MBA2863712.1"/>
    <property type="molecule type" value="Genomic_DNA"/>
</dbReference>
<evidence type="ECO:0000256" key="5">
    <source>
        <dbReference type="ARBA" id="ARBA00023136"/>
    </source>
</evidence>
<dbReference type="Pfam" id="PF03176">
    <property type="entry name" value="MMPL"/>
    <property type="match status" value="1"/>
</dbReference>
<evidence type="ECO:0000313" key="8">
    <source>
        <dbReference type="EMBL" id="AVB77202.1"/>
    </source>
</evidence>
<dbReference type="PANTHER" id="PTHR33406:SF13">
    <property type="entry name" value="MEMBRANE PROTEIN YDFJ"/>
    <property type="match status" value="1"/>
</dbReference>